<dbReference type="Proteomes" id="UP000663825">
    <property type="component" value="Unassembled WGS sequence"/>
</dbReference>
<keyword evidence="1" id="KW-1133">Transmembrane helix</keyword>
<keyword evidence="1" id="KW-0472">Membrane</keyword>
<evidence type="ECO:0000313" key="7">
    <source>
        <dbReference type="Proteomes" id="UP000663873"/>
    </source>
</evidence>
<name>A0A819YI31_9BILA</name>
<keyword evidence="7" id="KW-1185">Reference proteome</keyword>
<dbReference type="Proteomes" id="UP000663833">
    <property type="component" value="Unassembled WGS sequence"/>
</dbReference>
<evidence type="ECO:0000256" key="1">
    <source>
        <dbReference type="SAM" id="Phobius"/>
    </source>
</evidence>
<evidence type="ECO:0000313" key="6">
    <source>
        <dbReference type="Proteomes" id="UP000663851"/>
    </source>
</evidence>
<proteinExistence type="predicted"/>
<protein>
    <submittedName>
        <fullName evidence="5">Uncharacterized protein</fullName>
    </submittedName>
</protein>
<gene>
    <name evidence="5" type="ORF">HFQ381_LOCUS4837</name>
    <name evidence="2" type="ORF">LUA448_LOCUS1776</name>
    <name evidence="3" type="ORF">TIS948_LOCUS30150</name>
    <name evidence="4" type="ORF">UJA718_LOCUS917</name>
</gene>
<feature type="transmembrane region" description="Helical" evidence="1">
    <location>
        <begin position="51"/>
        <end position="73"/>
    </location>
</feature>
<dbReference type="Proteomes" id="UP000663873">
    <property type="component" value="Unassembled WGS sequence"/>
</dbReference>
<evidence type="ECO:0000313" key="5">
    <source>
        <dbReference type="EMBL" id="CAF4158964.1"/>
    </source>
</evidence>
<evidence type="ECO:0000313" key="2">
    <source>
        <dbReference type="EMBL" id="CAF3193839.1"/>
    </source>
</evidence>
<dbReference type="EMBL" id="CAJNXB010005542">
    <property type="protein sequence ID" value="CAF3428683.1"/>
    <property type="molecule type" value="Genomic_DNA"/>
</dbReference>
<accession>A0A819YI31</accession>
<evidence type="ECO:0000313" key="4">
    <source>
        <dbReference type="EMBL" id="CAF4110952.1"/>
    </source>
</evidence>
<reference evidence="5" key="1">
    <citation type="submission" date="2021-02" db="EMBL/GenBank/DDBJ databases">
        <authorList>
            <person name="Nowell W R."/>
        </authorList>
    </citation>
    <scope>NUCLEOTIDE SEQUENCE</scope>
</reference>
<organism evidence="5 6">
    <name type="scientific">Rotaria socialis</name>
    <dbReference type="NCBI Taxonomy" id="392032"/>
    <lineage>
        <taxon>Eukaryota</taxon>
        <taxon>Metazoa</taxon>
        <taxon>Spiralia</taxon>
        <taxon>Gnathifera</taxon>
        <taxon>Rotifera</taxon>
        <taxon>Eurotatoria</taxon>
        <taxon>Bdelloidea</taxon>
        <taxon>Philodinida</taxon>
        <taxon>Philodinidae</taxon>
        <taxon>Rotaria</taxon>
    </lineage>
</organism>
<dbReference type="EMBL" id="CAJNYD010000047">
    <property type="protein sequence ID" value="CAF3193839.1"/>
    <property type="molecule type" value="Genomic_DNA"/>
</dbReference>
<dbReference type="Proteomes" id="UP000663851">
    <property type="component" value="Unassembled WGS sequence"/>
</dbReference>
<dbReference type="EMBL" id="CAJOBP010000051">
    <property type="protein sequence ID" value="CAF4110952.1"/>
    <property type="molecule type" value="Genomic_DNA"/>
</dbReference>
<dbReference type="EMBL" id="CAJOBO010000195">
    <property type="protein sequence ID" value="CAF4158964.1"/>
    <property type="molecule type" value="Genomic_DNA"/>
</dbReference>
<comment type="caution">
    <text evidence="5">The sequence shown here is derived from an EMBL/GenBank/DDBJ whole genome shotgun (WGS) entry which is preliminary data.</text>
</comment>
<sequence length="152" mass="17670">MKKGMFNLPPPPQFILPPPPLLPSDILDFKMHPLTCSSIRSPRSQHIDVHMIFISCLTFLIVSILLTLLFIWIQSCHRRKALMNKFNSTTMPTTQKESSFYSNCSYETIDSDNHLESIITKDTIISINRNDIMCNQYHQISSPSSYYEFIFY</sequence>
<dbReference type="AlphaFoldDB" id="A0A819YI31"/>
<dbReference type="OrthoDB" id="10065383at2759"/>
<evidence type="ECO:0000313" key="3">
    <source>
        <dbReference type="EMBL" id="CAF3428683.1"/>
    </source>
</evidence>
<keyword evidence="1" id="KW-0812">Transmembrane</keyword>